<organism evidence="2 3">
    <name type="scientific">Candidatus Curtissbacteria bacterium RBG_13_40_7</name>
    <dbReference type="NCBI Taxonomy" id="1797706"/>
    <lineage>
        <taxon>Bacteria</taxon>
        <taxon>Candidatus Curtissiibacteriota</taxon>
    </lineage>
</organism>
<evidence type="ECO:0000313" key="2">
    <source>
        <dbReference type="EMBL" id="OGD83570.1"/>
    </source>
</evidence>
<dbReference type="Pfam" id="PF13646">
    <property type="entry name" value="HEAT_2"/>
    <property type="match status" value="1"/>
</dbReference>
<proteinExistence type="predicted"/>
<keyword evidence="1" id="KW-0472">Membrane</keyword>
<feature type="transmembrane region" description="Helical" evidence="1">
    <location>
        <begin position="15"/>
        <end position="39"/>
    </location>
</feature>
<dbReference type="InterPro" id="IPR016024">
    <property type="entry name" value="ARM-type_fold"/>
</dbReference>
<dbReference type="SUPFAM" id="SSF48371">
    <property type="entry name" value="ARM repeat"/>
    <property type="match status" value="1"/>
</dbReference>
<sequence length="141" mass="16010">MKEKKMKIKAIKEKLFYIIAIGTSIFLLFFFIGSVWIGYEAKSLCQNARWQYGGDCVEALVTQLKDEHQGFRIRNHAIWALGQLGDSRALPVLNSYYTGNIPDREPLDGTISQYELKKAVDLTSGGANITAFLWRGFLNEK</sequence>
<gene>
    <name evidence="2" type="ORF">A2165_03965</name>
</gene>
<name>A0A1F5FVE0_9BACT</name>
<dbReference type="Gene3D" id="1.25.10.10">
    <property type="entry name" value="Leucine-rich Repeat Variant"/>
    <property type="match status" value="1"/>
</dbReference>
<dbReference type="InterPro" id="IPR011989">
    <property type="entry name" value="ARM-like"/>
</dbReference>
<dbReference type="Proteomes" id="UP000179252">
    <property type="component" value="Unassembled WGS sequence"/>
</dbReference>
<comment type="caution">
    <text evidence="2">The sequence shown here is derived from an EMBL/GenBank/DDBJ whole genome shotgun (WGS) entry which is preliminary data.</text>
</comment>
<accession>A0A1F5FVE0</accession>
<evidence type="ECO:0000256" key="1">
    <source>
        <dbReference type="SAM" id="Phobius"/>
    </source>
</evidence>
<keyword evidence="1" id="KW-0812">Transmembrane</keyword>
<dbReference type="AlphaFoldDB" id="A0A1F5FVE0"/>
<evidence type="ECO:0000313" key="3">
    <source>
        <dbReference type="Proteomes" id="UP000179252"/>
    </source>
</evidence>
<dbReference type="EMBL" id="MFAU01000043">
    <property type="protein sequence ID" value="OGD83570.1"/>
    <property type="molecule type" value="Genomic_DNA"/>
</dbReference>
<reference evidence="2 3" key="1">
    <citation type="journal article" date="2016" name="Nat. Commun.">
        <title>Thousands of microbial genomes shed light on interconnected biogeochemical processes in an aquifer system.</title>
        <authorList>
            <person name="Anantharaman K."/>
            <person name="Brown C.T."/>
            <person name="Hug L.A."/>
            <person name="Sharon I."/>
            <person name="Castelle C.J."/>
            <person name="Probst A.J."/>
            <person name="Thomas B.C."/>
            <person name="Singh A."/>
            <person name="Wilkins M.J."/>
            <person name="Karaoz U."/>
            <person name="Brodie E.L."/>
            <person name="Williams K.H."/>
            <person name="Hubbard S.S."/>
            <person name="Banfield J.F."/>
        </authorList>
    </citation>
    <scope>NUCLEOTIDE SEQUENCE [LARGE SCALE GENOMIC DNA]</scope>
</reference>
<protein>
    <recommendedName>
        <fullName evidence="4">HEAT repeat domain-containing protein</fullName>
    </recommendedName>
</protein>
<evidence type="ECO:0008006" key="4">
    <source>
        <dbReference type="Google" id="ProtNLM"/>
    </source>
</evidence>
<keyword evidence="1" id="KW-1133">Transmembrane helix</keyword>